<evidence type="ECO:0000256" key="1">
    <source>
        <dbReference type="ARBA" id="ARBA00004651"/>
    </source>
</evidence>
<evidence type="ECO:0000259" key="8">
    <source>
        <dbReference type="Pfam" id="PF02687"/>
    </source>
</evidence>
<dbReference type="InterPro" id="IPR025857">
    <property type="entry name" value="MacB_PCD"/>
</dbReference>
<dbReference type="InterPro" id="IPR003838">
    <property type="entry name" value="ABC3_permease_C"/>
</dbReference>
<comment type="subcellular location">
    <subcellularLocation>
        <location evidence="1">Cell membrane</location>
        <topology evidence="1">Multi-pass membrane protein</topology>
    </subcellularLocation>
</comment>
<evidence type="ECO:0000256" key="7">
    <source>
        <dbReference type="SAM" id="Phobius"/>
    </source>
</evidence>
<dbReference type="PANTHER" id="PTHR30572:SF4">
    <property type="entry name" value="ABC TRANSPORTER PERMEASE YTRF"/>
    <property type="match status" value="1"/>
</dbReference>
<dbReference type="GO" id="GO:0005886">
    <property type="term" value="C:plasma membrane"/>
    <property type="evidence" value="ECO:0007669"/>
    <property type="project" value="UniProtKB-SubCell"/>
</dbReference>
<dbReference type="AlphaFoldDB" id="A0A1I3R1A7"/>
<proteinExistence type="inferred from homology"/>
<keyword evidence="4 7" id="KW-1133">Transmembrane helix</keyword>
<dbReference type="PANTHER" id="PTHR30572">
    <property type="entry name" value="MEMBRANE COMPONENT OF TRANSPORTER-RELATED"/>
    <property type="match status" value="1"/>
</dbReference>
<dbReference type="STRING" id="1477437.SAMN05444682_109193"/>
<accession>A0A1I3R1A7</accession>
<evidence type="ECO:0000313" key="10">
    <source>
        <dbReference type="EMBL" id="SFJ39820.1"/>
    </source>
</evidence>
<dbReference type="GO" id="GO:0022857">
    <property type="term" value="F:transmembrane transporter activity"/>
    <property type="evidence" value="ECO:0007669"/>
    <property type="project" value="TreeGrafter"/>
</dbReference>
<keyword evidence="11" id="KW-1185">Reference proteome</keyword>
<dbReference type="OrthoDB" id="9770036at2"/>
<protein>
    <submittedName>
        <fullName evidence="10">Putative ABC transport system permease protein</fullName>
    </submittedName>
</protein>
<keyword evidence="5 7" id="KW-0472">Membrane</keyword>
<evidence type="ECO:0000256" key="4">
    <source>
        <dbReference type="ARBA" id="ARBA00022989"/>
    </source>
</evidence>
<name>A0A1I3R1A7_9SPHI</name>
<dbReference type="Pfam" id="PF12704">
    <property type="entry name" value="MacB_PCD"/>
    <property type="match status" value="1"/>
</dbReference>
<organism evidence="10 11">
    <name type="scientific">Parapedobacter indicus</name>
    <dbReference type="NCBI Taxonomy" id="1477437"/>
    <lineage>
        <taxon>Bacteria</taxon>
        <taxon>Pseudomonadati</taxon>
        <taxon>Bacteroidota</taxon>
        <taxon>Sphingobacteriia</taxon>
        <taxon>Sphingobacteriales</taxon>
        <taxon>Sphingobacteriaceae</taxon>
        <taxon>Parapedobacter</taxon>
    </lineage>
</organism>
<evidence type="ECO:0000256" key="3">
    <source>
        <dbReference type="ARBA" id="ARBA00022692"/>
    </source>
</evidence>
<feature type="transmembrane region" description="Helical" evidence="7">
    <location>
        <begin position="291"/>
        <end position="313"/>
    </location>
</feature>
<dbReference type="RefSeq" id="WP_090629185.1">
    <property type="nucleotide sequence ID" value="NZ_FOQO01000009.1"/>
</dbReference>
<feature type="transmembrane region" description="Helical" evidence="7">
    <location>
        <begin position="334"/>
        <end position="362"/>
    </location>
</feature>
<feature type="domain" description="ABC3 transporter permease C-terminal" evidence="8">
    <location>
        <begin position="295"/>
        <end position="408"/>
    </location>
</feature>
<keyword evidence="3 7" id="KW-0812">Transmembrane</keyword>
<evidence type="ECO:0000259" key="9">
    <source>
        <dbReference type="Pfam" id="PF12704"/>
    </source>
</evidence>
<dbReference type="Proteomes" id="UP000198670">
    <property type="component" value="Unassembled WGS sequence"/>
</dbReference>
<feature type="transmembrane region" description="Helical" evidence="7">
    <location>
        <begin position="368"/>
        <end position="398"/>
    </location>
</feature>
<feature type="transmembrane region" description="Helical" evidence="7">
    <location>
        <begin position="27"/>
        <end position="47"/>
    </location>
</feature>
<gene>
    <name evidence="10" type="ORF">SAMN05444682_109193</name>
</gene>
<evidence type="ECO:0000313" key="11">
    <source>
        <dbReference type="Proteomes" id="UP000198670"/>
    </source>
</evidence>
<dbReference type="Pfam" id="PF02687">
    <property type="entry name" value="FtsX"/>
    <property type="match status" value="1"/>
</dbReference>
<reference evidence="10 11" key="1">
    <citation type="submission" date="2016-10" db="EMBL/GenBank/DDBJ databases">
        <authorList>
            <person name="de Groot N.N."/>
        </authorList>
    </citation>
    <scope>NUCLEOTIDE SEQUENCE [LARGE SCALE GENOMIC DNA]</scope>
    <source>
        <strain evidence="10 11">RK1</strain>
    </source>
</reference>
<dbReference type="InterPro" id="IPR050250">
    <property type="entry name" value="Macrolide_Exporter_MacB"/>
</dbReference>
<sequence>MLLFLRLIGESFGFAFSALRENRTRTLLSLLGVTIGILIIIGVFSAVDTLRANLENSVEKLGSKTIYVMKWPWDGGPDFPWWKYVNRPEPTLRDYESLKSRMTSAEAISFSIDIGNRTAQYLNNNVSGITVTATSHELYNIRDLEIVEGRYFSESESNRGSTVAVIGATIAEGLFPNMDPIGKSLKVLGRKITVIGVFKEEGEGMIFDVSMDNVIMIPLNLGRNLINIRRYGPVIMVSALPNVSLEEAESELRGVMRSIHRLAPQQEDDFSLNKTTIITAQLDSMFKVINIAGGVIGAFSILVGGFGIANIMFVSVKERTHIIGIQKSLGAKNYFILSQFLIEAIALCLIGGLMGLSFVYLLTLLVKFIFDLAIVVNVSMVILTVFLSTLIGLIAGIIPAAMAARMDPVEAIRSK</sequence>
<keyword evidence="2" id="KW-1003">Cell membrane</keyword>
<feature type="domain" description="MacB-like periplasmic core" evidence="9">
    <location>
        <begin position="26"/>
        <end position="253"/>
    </location>
</feature>
<comment type="similarity">
    <text evidence="6">Belongs to the ABC-4 integral membrane protein family.</text>
</comment>
<evidence type="ECO:0000256" key="6">
    <source>
        <dbReference type="ARBA" id="ARBA00038076"/>
    </source>
</evidence>
<evidence type="ECO:0000256" key="5">
    <source>
        <dbReference type="ARBA" id="ARBA00023136"/>
    </source>
</evidence>
<evidence type="ECO:0000256" key="2">
    <source>
        <dbReference type="ARBA" id="ARBA00022475"/>
    </source>
</evidence>
<dbReference type="EMBL" id="FOQO01000009">
    <property type="protein sequence ID" value="SFJ39820.1"/>
    <property type="molecule type" value="Genomic_DNA"/>
</dbReference>